<sequence length="87" mass="9711">MFGEDVHRRVPMAMDGVDSLNTIFMWAKAPSTFHAGESTVVDCVVIAPELYVSTVWPGVTFELWDGGFFATGTVLERFDDAWPRKVV</sequence>
<evidence type="ECO:0000313" key="2">
    <source>
        <dbReference type="Proteomes" id="UP000317550"/>
    </source>
</evidence>
<accession>A0A516SIH3</accession>
<dbReference type="Proteomes" id="UP000317550">
    <property type="component" value="Chromosome"/>
</dbReference>
<gene>
    <name evidence="1" type="ORF">FNU76_17265</name>
</gene>
<evidence type="ECO:0000313" key="1">
    <source>
        <dbReference type="EMBL" id="QDQ27951.1"/>
    </source>
</evidence>
<reference evidence="2" key="1">
    <citation type="submission" date="2019-07" db="EMBL/GenBank/DDBJ databases">
        <title>Chitinimonas sp. nov., isolated from Ny-Alesund, arctica soil.</title>
        <authorList>
            <person name="Xu Q."/>
            <person name="Peng F."/>
        </authorList>
    </citation>
    <scope>NUCLEOTIDE SEQUENCE [LARGE SCALE GENOMIC DNA]</scope>
    <source>
        <strain evidence="2">R3-44</strain>
    </source>
</reference>
<protein>
    <submittedName>
        <fullName evidence="1">Uncharacterized protein</fullName>
    </submittedName>
</protein>
<dbReference type="KEGG" id="cari:FNU76_17265"/>
<dbReference type="EMBL" id="CP041730">
    <property type="protein sequence ID" value="QDQ27951.1"/>
    <property type="molecule type" value="Genomic_DNA"/>
</dbReference>
<name>A0A516SIH3_9NEIS</name>
<proteinExistence type="predicted"/>
<keyword evidence="2" id="KW-1185">Reference proteome</keyword>
<dbReference type="AlphaFoldDB" id="A0A516SIH3"/>
<dbReference type="RefSeq" id="WP_144279338.1">
    <property type="nucleotide sequence ID" value="NZ_CP041730.1"/>
</dbReference>
<organism evidence="1 2">
    <name type="scientific">Chitinimonas arctica</name>
    <dbReference type="NCBI Taxonomy" id="2594795"/>
    <lineage>
        <taxon>Bacteria</taxon>
        <taxon>Pseudomonadati</taxon>
        <taxon>Pseudomonadota</taxon>
        <taxon>Betaproteobacteria</taxon>
        <taxon>Neisseriales</taxon>
        <taxon>Chitinibacteraceae</taxon>
        <taxon>Chitinimonas</taxon>
    </lineage>
</organism>
<dbReference type="OrthoDB" id="9152348at2"/>